<evidence type="ECO:0000259" key="1">
    <source>
        <dbReference type="Pfam" id="PF03732"/>
    </source>
</evidence>
<name>A0AAE2BZ52_9LAMI</name>
<accession>A0AAE2BZ52</accession>
<dbReference type="Proteomes" id="UP001289374">
    <property type="component" value="Unassembled WGS sequence"/>
</dbReference>
<reference evidence="2" key="2">
    <citation type="journal article" date="2024" name="Plant">
        <title>Genomic evolution and insights into agronomic trait innovations of Sesamum species.</title>
        <authorList>
            <person name="Miao H."/>
            <person name="Wang L."/>
            <person name="Qu L."/>
            <person name="Liu H."/>
            <person name="Sun Y."/>
            <person name="Le M."/>
            <person name="Wang Q."/>
            <person name="Wei S."/>
            <person name="Zheng Y."/>
            <person name="Lin W."/>
            <person name="Duan Y."/>
            <person name="Cao H."/>
            <person name="Xiong S."/>
            <person name="Wang X."/>
            <person name="Wei L."/>
            <person name="Li C."/>
            <person name="Ma Q."/>
            <person name="Ju M."/>
            <person name="Zhao R."/>
            <person name="Li G."/>
            <person name="Mu C."/>
            <person name="Tian Q."/>
            <person name="Mei H."/>
            <person name="Zhang T."/>
            <person name="Gao T."/>
            <person name="Zhang H."/>
        </authorList>
    </citation>
    <scope>NUCLEOTIDE SEQUENCE</scope>
    <source>
        <strain evidence="2">K16</strain>
    </source>
</reference>
<proteinExistence type="predicted"/>
<feature type="domain" description="Retrotransposon gag" evidence="1">
    <location>
        <begin position="18"/>
        <end position="98"/>
    </location>
</feature>
<dbReference type="Pfam" id="PF03732">
    <property type="entry name" value="Retrotrans_gag"/>
    <property type="match status" value="1"/>
</dbReference>
<dbReference type="InterPro" id="IPR005162">
    <property type="entry name" value="Retrotrans_gag_dom"/>
</dbReference>
<protein>
    <recommendedName>
        <fullName evidence="1">Retrotransposon gag domain-containing protein</fullName>
    </recommendedName>
</protein>
<dbReference type="EMBL" id="JACGWL010000005">
    <property type="protein sequence ID" value="KAK4403128.1"/>
    <property type="molecule type" value="Genomic_DNA"/>
</dbReference>
<evidence type="ECO:0000313" key="3">
    <source>
        <dbReference type="Proteomes" id="UP001289374"/>
    </source>
</evidence>
<comment type="caution">
    <text evidence="2">The sequence shown here is derived from an EMBL/GenBank/DDBJ whole genome shotgun (WGS) entry which is preliminary data.</text>
</comment>
<reference evidence="2" key="1">
    <citation type="submission" date="2020-06" db="EMBL/GenBank/DDBJ databases">
        <authorList>
            <person name="Li T."/>
            <person name="Hu X."/>
            <person name="Zhang T."/>
            <person name="Song X."/>
            <person name="Zhang H."/>
            <person name="Dai N."/>
            <person name="Sheng W."/>
            <person name="Hou X."/>
            <person name="Wei L."/>
        </authorList>
    </citation>
    <scope>NUCLEOTIDE SEQUENCE</scope>
    <source>
        <strain evidence="2">K16</strain>
        <tissue evidence="2">Leaf</tissue>
    </source>
</reference>
<dbReference type="AlphaFoldDB" id="A0AAE2BZ52"/>
<keyword evidence="3" id="KW-1185">Reference proteome</keyword>
<evidence type="ECO:0000313" key="2">
    <source>
        <dbReference type="EMBL" id="KAK4403128.1"/>
    </source>
</evidence>
<organism evidence="2 3">
    <name type="scientific">Sesamum angolense</name>
    <dbReference type="NCBI Taxonomy" id="2727404"/>
    <lineage>
        <taxon>Eukaryota</taxon>
        <taxon>Viridiplantae</taxon>
        <taxon>Streptophyta</taxon>
        <taxon>Embryophyta</taxon>
        <taxon>Tracheophyta</taxon>
        <taxon>Spermatophyta</taxon>
        <taxon>Magnoliopsida</taxon>
        <taxon>eudicotyledons</taxon>
        <taxon>Gunneridae</taxon>
        <taxon>Pentapetalae</taxon>
        <taxon>asterids</taxon>
        <taxon>lamiids</taxon>
        <taxon>Lamiales</taxon>
        <taxon>Pedaliaceae</taxon>
        <taxon>Sesamum</taxon>
    </lineage>
</organism>
<sequence length="137" mass="15532">METYFQVARIPEAKKVSITSIYLTSDAKLWWRTHLSDDVSVNREKIETWDILKKELKHQFLPCNTSRLARESLRKLKHAGTMRYYVKEFSSLMLDVWDMSRGQTVQFPVGTADLGSDGVEMSGCQGSAVCDCCCGIG</sequence>
<gene>
    <name evidence="2" type="ORF">Sango_1053500</name>
</gene>